<accession>A0A7E4ZQT8</accession>
<evidence type="ECO:0000313" key="2">
    <source>
        <dbReference type="Proteomes" id="UP000492821"/>
    </source>
</evidence>
<proteinExistence type="predicted"/>
<dbReference type="WBParaSite" id="Pan_g11648.t1">
    <property type="protein sequence ID" value="Pan_g11648.t1"/>
    <property type="gene ID" value="Pan_g11648"/>
</dbReference>
<sequence length="288" mass="32942">MQHMPSNGILRLVQMPPRPRSSEQDRKSKSKSNRRRHRHRRRTNPFNHPSAPALSNVPQSAQMQSQPPSLSSTNHQPVFQQMFHVPFGTIVPGYSTPYANMEPPRPPLITDAKTIPTYHMFNPQLIPSQPPSNAPVEIWPKQSAEWLIQQLVAPIQQSQPLWIMNPQAQAPVQLPYATMLVQLPQATPVQMQVLQGQMPFQQPMRPIQEQAETPFLQRHVVCAHCRCLITTPCKYPENECGYGRRCGFLHESCECEAPYCIKDHKNQKKYCAECHMADKCVGLSPKYR</sequence>
<dbReference type="AlphaFoldDB" id="A0A7E4ZQT8"/>
<feature type="compositionally biased region" description="Basic residues" evidence="1">
    <location>
        <begin position="28"/>
        <end position="43"/>
    </location>
</feature>
<evidence type="ECO:0000256" key="1">
    <source>
        <dbReference type="SAM" id="MobiDB-lite"/>
    </source>
</evidence>
<evidence type="ECO:0000313" key="3">
    <source>
        <dbReference type="WBParaSite" id="Pan_g11648.t1"/>
    </source>
</evidence>
<organism evidence="2 3">
    <name type="scientific">Panagrellus redivivus</name>
    <name type="common">Microworm</name>
    <dbReference type="NCBI Taxonomy" id="6233"/>
    <lineage>
        <taxon>Eukaryota</taxon>
        <taxon>Metazoa</taxon>
        <taxon>Ecdysozoa</taxon>
        <taxon>Nematoda</taxon>
        <taxon>Chromadorea</taxon>
        <taxon>Rhabditida</taxon>
        <taxon>Tylenchina</taxon>
        <taxon>Panagrolaimomorpha</taxon>
        <taxon>Panagrolaimoidea</taxon>
        <taxon>Panagrolaimidae</taxon>
        <taxon>Panagrellus</taxon>
    </lineage>
</organism>
<protein>
    <submittedName>
        <fullName evidence="3">C3H1-type domain-containing protein</fullName>
    </submittedName>
</protein>
<reference evidence="2" key="1">
    <citation type="journal article" date="2013" name="Genetics">
        <title>The draft genome and transcriptome of Panagrellus redivivus are shaped by the harsh demands of a free-living lifestyle.</title>
        <authorList>
            <person name="Srinivasan J."/>
            <person name="Dillman A.R."/>
            <person name="Macchietto M.G."/>
            <person name="Heikkinen L."/>
            <person name="Lakso M."/>
            <person name="Fracchia K.M."/>
            <person name="Antoshechkin I."/>
            <person name="Mortazavi A."/>
            <person name="Wong G."/>
            <person name="Sternberg P.W."/>
        </authorList>
    </citation>
    <scope>NUCLEOTIDE SEQUENCE [LARGE SCALE GENOMIC DNA]</scope>
    <source>
        <strain evidence="2">MT8872</strain>
    </source>
</reference>
<feature type="compositionally biased region" description="Low complexity" evidence="1">
    <location>
        <begin position="58"/>
        <end position="72"/>
    </location>
</feature>
<keyword evidence="2" id="KW-1185">Reference proteome</keyword>
<feature type="region of interest" description="Disordered" evidence="1">
    <location>
        <begin position="1"/>
        <end position="74"/>
    </location>
</feature>
<dbReference type="Proteomes" id="UP000492821">
    <property type="component" value="Unassembled WGS sequence"/>
</dbReference>
<name>A0A7E4ZQT8_PANRE</name>
<reference evidence="3" key="2">
    <citation type="submission" date="2020-10" db="UniProtKB">
        <authorList>
            <consortium name="WormBaseParasite"/>
        </authorList>
    </citation>
    <scope>IDENTIFICATION</scope>
</reference>